<dbReference type="PANTHER" id="PTHR20858">
    <property type="entry name" value="PHOSPHOMETHYLPYRIMIDINE KINASE"/>
    <property type="match status" value="1"/>
</dbReference>
<dbReference type="InterPro" id="IPR029056">
    <property type="entry name" value="Ribokinase-like"/>
</dbReference>
<dbReference type="InterPro" id="IPR013785">
    <property type="entry name" value="Aldolase_TIM"/>
</dbReference>
<evidence type="ECO:0000256" key="8">
    <source>
        <dbReference type="ARBA" id="ARBA00022977"/>
    </source>
</evidence>
<dbReference type="EMBL" id="PIPL01000003">
    <property type="protein sequence ID" value="RUO23955.1"/>
    <property type="molecule type" value="Genomic_DNA"/>
</dbReference>
<keyword evidence="8 13" id="KW-0784">Thiamine biosynthesis</keyword>
<dbReference type="Pfam" id="PF08543">
    <property type="entry name" value="Phos_pyr_kin"/>
    <property type="match status" value="1"/>
</dbReference>
<evidence type="ECO:0000256" key="10">
    <source>
        <dbReference type="ARBA" id="ARBA00047334"/>
    </source>
</evidence>
<evidence type="ECO:0000256" key="5">
    <source>
        <dbReference type="ARBA" id="ARBA00022777"/>
    </source>
</evidence>
<feature type="binding site" evidence="13">
    <location>
        <begin position="415"/>
        <end position="417"/>
    </location>
    <ligand>
        <name>2-[(2R,5Z)-2-carboxy-4-methylthiazol-5(2H)-ylidene]ethyl phosphate</name>
        <dbReference type="ChEBI" id="CHEBI:62899"/>
    </ligand>
</feature>
<feature type="binding site" evidence="13">
    <location>
        <position position="350"/>
    </location>
    <ligand>
        <name>4-amino-2-methyl-5-(diphosphooxymethyl)pyrimidine</name>
        <dbReference type="ChEBI" id="CHEBI:57841"/>
    </ligand>
</feature>
<evidence type="ECO:0000256" key="13">
    <source>
        <dbReference type="HAMAP-Rule" id="MF_00097"/>
    </source>
</evidence>
<dbReference type="GO" id="GO:0009228">
    <property type="term" value="P:thiamine biosynthetic process"/>
    <property type="evidence" value="ECO:0007669"/>
    <property type="project" value="UniProtKB-KW"/>
</dbReference>
<evidence type="ECO:0000256" key="9">
    <source>
        <dbReference type="ARBA" id="ARBA00023268"/>
    </source>
</evidence>
<dbReference type="SUPFAM" id="SSF51391">
    <property type="entry name" value="Thiamin phosphate synthase"/>
    <property type="match status" value="1"/>
</dbReference>
<evidence type="ECO:0000256" key="7">
    <source>
        <dbReference type="ARBA" id="ARBA00022842"/>
    </source>
</evidence>
<keyword evidence="7 13" id="KW-0460">Magnesium</keyword>
<dbReference type="AlphaFoldDB" id="A0A432W3K4"/>
<keyword evidence="5 16" id="KW-0418">Kinase</keyword>
<feature type="binding site" evidence="13">
    <location>
        <position position="418"/>
    </location>
    <ligand>
        <name>4-amino-2-methyl-5-(diphosphooxymethyl)pyrimidine</name>
        <dbReference type="ChEBI" id="CHEBI:57841"/>
    </ligand>
</feature>
<dbReference type="PANTHER" id="PTHR20858:SF17">
    <property type="entry name" value="HYDROXYMETHYLPYRIMIDINE_PHOSPHOMETHYLPYRIMIDINE KINASE THI20-RELATED"/>
    <property type="match status" value="1"/>
</dbReference>
<dbReference type="InterPro" id="IPR034291">
    <property type="entry name" value="TMP_synthase"/>
</dbReference>
<evidence type="ECO:0000256" key="6">
    <source>
        <dbReference type="ARBA" id="ARBA00022840"/>
    </source>
</evidence>
<evidence type="ECO:0000256" key="4">
    <source>
        <dbReference type="ARBA" id="ARBA00022741"/>
    </source>
</evidence>
<dbReference type="GO" id="GO:0000287">
    <property type="term" value="F:magnesium ion binding"/>
    <property type="evidence" value="ECO:0007669"/>
    <property type="project" value="UniProtKB-UniRule"/>
</dbReference>
<dbReference type="GO" id="GO:0005524">
    <property type="term" value="F:ATP binding"/>
    <property type="evidence" value="ECO:0007669"/>
    <property type="project" value="UniProtKB-KW"/>
</dbReference>
<comment type="caution">
    <text evidence="13">Lacks conserved residue(s) required for the propagation of feature annotation.</text>
</comment>
<dbReference type="GO" id="GO:0009229">
    <property type="term" value="P:thiamine diphosphate biosynthetic process"/>
    <property type="evidence" value="ECO:0007669"/>
    <property type="project" value="UniProtKB-UniRule"/>
</dbReference>
<dbReference type="Pfam" id="PF02581">
    <property type="entry name" value="TMP-TENI"/>
    <property type="match status" value="1"/>
</dbReference>
<comment type="catalytic activity">
    <reaction evidence="12 13">
        <text>2-[(2R,5Z)-2-carboxy-4-methylthiazol-5(2H)-ylidene]ethyl phosphate + 4-amino-2-methyl-5-(diphosphooxymethyl)pyrimidine + 2 H(+) = thiamine phosphate + CO2 + diphosphate</text>
        <dbReference type="Rhea" id="RHEA:47844"/>
        <dbReference type="ChEBI" id="CHEBI:15378"/>
        <dbReference type="ChEBI" id="CHEBI:16526"/>
        <dbReference type="ChEBI" id="CHEBI:33019"/>
        <dbReference type="ChEBI" id="CHEBI:37575"/>
        <dbReference type="ChEBI" id="CHEBI:57841"/>
        <dbReference type="ChEBI" id="CHEBI:62899"/>
        <dbReference type="EC" id="2.5.1.3"/>
    </reaction>
</comment>
<feature type="binding site" evidence="13">
    <location>
        <begin position="317"/>
        <end position="321"/>
    </location>
    <ligand>
        <name>4-amino-2-methyl-5-(diphosphooxymethyl)pyrimidine</name>
        <dbReference type="ChEBI" id="CHEBI:57841"/>
    </ligand>
</feature>
<comment type="cofactor">
    <cofactor evidence="13">
        <name>Mg(2+)</name>
        <dbReference type="ChEBI" id="CHEBI:18420"/>
    </cofactor>
    <text evidence="13">Binds 1 Mg(2+) ion per subunit.</text>
</comment>
<keyword evidence="6" id="KW-0067">ATP-binding</keyword>
<dbReference type="FunFam" id="3.40.1190.20:FF:000003">
    <property type="entry name" value="Phosphomethylpyrimidine kinase ThiD"/>
    <property type="match status" value="1"/>
</dbReference>
<dbReference type="InterPro" id="IPR036206">
    <property type="entry name" value="ThiamineP_synth_sf"/>
</dbReference>
<dbReference type="UniPathway" id="UPA00060">
    <property type="reaction ID" value="UER00138"/>
</dbReference>
<dbReference type="Gene3D" id="3.40.1190.20">
    <property type="match status" value="1"/>
</dbReference>
<evidence type="ECO:0000256" key="3">
    <source>
        <dbReference type="ARBA" id="ARBA00022723"/>
    </source>
</evidence>
<dbReference type="RefSeq" id="WP_126804374.1">
    <property type="nucleotide sequence ID" value="NZ_PIPL01000003.1"/>
</dbReference>
<dbReference type="OrthoDB" id="9810880at2"/>
<dbReference type="GO" id="GO:0005829">
    <property type="term" value="C:cytosol"/>
    <property type="evidence" value="ECO:0007669"/>
    <property type="project" value="TreeGrafter"/>
</dbReference>
<organism evidence="16 17">
    <name type="scientific">Aliidiomarina minuta</name>
    <dbReference type="NCBI Taxonomy" id="880057"/>
    <lineage>
        <taxon>Bacteria</taxon>
        <taxon>Pseudomonadati</taxon>
        <taxon>Pseudomonadota</taxon>
        <taxon>Gammaproteobacteria</taxon>
        <taxon>Alteromonadales</taxon>
        <taxon>Idiomarinaceae</taxon>
        <taxon>Aliidiomarina</taxon>
    </lineage>
</organism>
<dbReference type="InterPro" id="IPR013749">
    <property type="entry name" value="PM/HMP-P_kinase-1"/>
</dbReference>
<dbReference type="NCBIfam" id="NF002904">
    <property type="entry name" value="PRK03512.1"/>
    <property type="match status" value="1"/>
</dbReference>
<dbReference type="InterPro" id="IPR022998">
    <property type="entry name" value="ThiamineP_synth_TenI"/>
</dbReference>
<keyword evidence="3 13" id="KW-0479">Metal-binding</keyword>
<comment type="pathway">
    <text evidence="1 13">Cofactor biosynthesis; thiamine diphosphate biosynthesis; thiamine phosphate from 4-amino-2-methyl-5-diphosphomethylpyrimidine and 4-methyl-5-(2-phosphoethyl)-thiazole: step 1/1.</text>
</comment>
<comment type="catalytic activity">
    <reaction evidence="11 13">
        <text>2-(2-carboxy-4-methylthiazol-5-yl)ethyl phosphate + 4-amino-2-methyl-5-(diphosphooxymethyl)pyrimidine + 2 H(+) = thiamine phosphate + CO2 + diphosphate</text>
        <dbReference type="Rhea" id="RHEA:47848"/>
        <dbReference type="ChEBI" id="CHEBI:15378"/>
        <dbReference type="ChEBI" id="CHEBI:16526"/>
        <dbReference type="ChEBI" id="CHEBI:33019"/>
        <dbReference type="ChEBI" id="CHEBI:37575"/>
        <dbReference type="ChEBI" id="CHEBI:57841"/>
        <dbReference type="ChEBI" id="CHEBI:62890"/>
        <dbReference type="EC" id="2.5.1.3"/>
    </reaction>
</comment>
<gene>
    <name evidence="13" type="primary">thiE</name>
    <name evidence="16" type="ORF">CWE09_12460</name>
</gene>
<feature type="binding site" evidence="13">
    <location>
        <position position="370"/>
    </location>
    <ligand>
        <name>Mg(2+)</name>
        <dbReference type="ChEBI" id="CHEBI:18420"/>
    </ligand>
</feature>
<feature type="binding site" evidence="13">
    <location>
        <position position="447"/>
    </location>
    <ligand>
        <name>2-[(2R,5Z)-2-carboxy-4-methylthiazol-5(2H)-ylidene]ethyl phosphate</name>
        <dbReference type="ChEBI" id="CHEBI:62899"/>
    </ligand>
</feature>
<evidence type="ECO:0000256" key="1">
    <source>
        <dbReference type="ARBA" id="ARBA00005165"/>
    </source>
</evidence>
<comment type="catalytic activity">
    <reaction evidence="10 13">
        <text>4-methyl-5-(2-phosphooxyethyl)-thiazole + 4-amino-2-methyl-5-(diphosphooxymethyl)pyrimidine + H(+) = thiamine phosphate + diphosphate</text>
        <dbReference type="Rhea" id="RHEA:22328"/>
        <dbReference type="ChEBI" id="CHEBI:15378"/>
        <dbReference type="ChEBI" id="CHEBI:33019"/>
        <dbReference type="ChEBI" id="CHEBI:37575"/>
        <dbReference type="ChEBI" id="CHEBI:57841"/>
        <dbReference type="ChEBI" id="CHEBI:58296"/>
        <dbReference type="EC" id="2.5.1.3"/>
    </reaction>
</comment>
<feature type="binding site" evidence="13">
    <location>
        <position position="351"/>
    </location>
    <ligand>
        <name>Mg(2+)</name>
        <dbReference type="ChEBI" id="CHEBI:18420"/>
    </ligand>
</feature>
<feature type="domain" description="Thiamine phosphate synthase/TenI" evidence="14">
    <location>
        <begin position="300"/>
        <end position="470"/>
    </location>
</feature>
<keyword evidence="2 13" id="KW-0808">Transferase</keyword>
<reference evidence="16 17" key="1">
    <citation type="journal article" date="2011" name="Front. Microbiol.">
        <title>Genomic signatures of strain selection and enhancement in Bacillus atrophaeus var. globigii, a historical biowarfare simulant.</title>
        <authorList>
            <person name="Gibbons H.S."/>
            <person name="Broomall S.M."/>
            <person name="McNew L.A."/>
            <person name="Daligault H."/>
            <person name="Chapman C."/>
            <person name="Bruce D."/>
            <person name="Karavis M."/>
            <person name="Krepps M."/>
            <person name="McGregor P.A."/>
            <person name="Hong C."/>
            <person name="Park K.H."/>
            <person name="Akmal A."/>
            <person name="Feldman A."/>
            <person name="Lin J.S."/>
            <person name="Chang W.E."/>
            <person name="Higgs B.W."/>
            <person name="Demirev P."/>
            <person name="Lindquist J."/>
            <person name="Liem A."/>
            <person name="Fochler E."/>
            <person name="Read T.D."/>
            <person name="Tapia R."/>
            <person name="Johnson S."/>
            <person name="Bishop-Lilly K.A."/>
            <person name="Detter C."/>
            <person name="Han C."/>
            <person name="Sozhamannan S."/>
            <person name="Rosenzweig C.N."/>
            <person name="Skowronski E.W."/>
        </authorList>
    </citation>
    <scope>NUCLEOTIDE SEQUENCE [LARGE SCALE GENOMIC DNA]</scope>
    <source>
        <strain evidence="16 17">MLST1</strain>
    </source>
</reference>
<dbReference type="GO" id="GO:0008972">
    <property type="term" value="F:phosphomethylpyrimidine kinase activity"/>
    <property type="evidence" value="ECO:0007669"/>
    <property type="project" value="InterPro"/>
</dbReference>
<name>A0A432W3K4_9GAMM</name>
<evidence type="ECO:0000313" key="17">
    <source>
        <dbReference type="Proteomes" id="UP000288293"/>
    </source>
</evidence>
<keyword evidence="4" id="KW-0547">Nucleotide-binding</keyword>
<evidence type="ECO:0000313" key="16">
    <source>
        <dbReference type="EMBL" id="RUO23955.1"/>
    </source>
</evidence>
<dbReference type="SUPFAM" id="SSF53613">
    <property type="entry name" value="Ribokinase-like"/>
    <property type="match status" value="1"/>
</dbReference>
<feature type="domain" description="Pyridoxamine kinase/Phosphomethylpyrimidine kinase" evidence="15">
    <location>
        <begin position="13"/>
        <end position="255"/>
    </location>
</feature>
<dbReference type="GO" id="GO:0004789">
    <property type="term" value="F:thiamine-phosphate diphosphorylase activity"/>
    <property type="evidence" value="ECO:0007669"/>
    <property type="project" value="UniProtKB-UniRule"/>
</dbReference>
<feature type="binding site" evidence="13">
    <location>
        <position position="389"/>
    </location>
    <ligand>
        <name>4-amino-2-methyl-5-(diphosphooxymethyl)pyrimidine</name>
        <dbReference type="ChEBI" id="CHEBI:57841"/>
    </ligand>
</feature>
<comment type="caution">
    <text evidence="16">The sequence shown here is derived from an EMBL/GenBank/DDBJ whole genome shotgun (WGS) entry which is preliminary data.</text>
</comment>
<keyword evidence="17" id="KW-1185">Reference proteome</keyword>
<dbReference type="Proteomes" id="UP000288293">
    <property type="component" value="Unassembled WGS sequence"/>
</dbReference>
<dbReference type="HAMAP" id="MF_00097">
    <property type="entry name" value="TMP_synthase"/>
    <property type="match status" value="1"/>
</dbReference>
<evidence type="ECO:0000259" key="15">
    <source>
        <dbReference type="Pfam" id="PF08543"/>
    </source>
</evidence>
<evidence type="ECO:0000256" key="11">
    <source>
        <dbReference type="ARBA" id="ARBA00047851"/>
    </source>
</evidence>
<comment type="function">
    <text evidence="13">Condenses 4-methyl-5-(beta-hydroxyethyl)thiazole monophosphate (THZ-P) and 2-methyl-4-amino-5-hydroxymethyl pyrimidine pyrophosphate (HMP-PP) to form thiamine monophosphate (TMP).</text>
</comment>
<evidence type="ECO:0000259" key="14">
    <source>
        <dbReference type="Pfam" id="PF02581"/>
    </source>
</evidence>
<comment type="similarity">
    <text evidence="13">Belongs to the thiamine-phosphate synthase family.</text>
</comment>
<sequence length="488" mass="52063">MTRPIVWTVAGSDSGGGAGIQADLHAMHNLGVHGCSVVSALTAQNSVAVTAAEATSAAMFEAQLQALAADMPARVIKTGMLASEEQIKILLNYINDVWLVVDPVAVSTSGYRLADNAVLQAIHKHLLPRAQLVTPNINELQLLTGVSVDNEEQAITAARQLLQTGVQAVVVKGGHLNTDLPQVTDLLVSADRVVRFQQPRIANAHGHGTGCTLASVLASALALNYPLEDALVMANAYVAAGLHDAEAVGQGTGPVRHHLWPVAAPHFAAYPWSLNEKSSLPDQPFALMPPEQMGLYAVVDSVDWIQQLLEQGVRTLQLRIKTPLSAQKLEQQIAQTVALGRQYQARIFINDYWQLALKYQAYGVHLGQEDLADADLPAIQQAGLRLGISTHGYFEILRAKALRPSYIALGHVFPTTTKQMPSQPQGLGRLADYAALLGDYTTVAIGGIDLLRVKPVLATGVDGVAVVRAITEAADITQAVEELTDAFG</sequence>
<keyword evidence="9" id="KW-0511">Multifunctional enzyme</keyword>
<proteinExistence type="inferred from homology"/>
<evidence type="ECO:0000256" key="12">
    <source>
        <dbReference type="ARBA" id="ARBA00047883"/>
    </source>
</evidence>
<dbReference type="InterPro" id="IPR004399">
    <property type="entry name" value="HMP/HMP-P_kinase_dom"/>
</dbReference>
<dbReference type="GO" id="GO:0008902">
    <property type="term" value="F:hydroxymethylpyrimidine kinase activity"/>
    <property type="evidence" value="ECO:0007669"/>
    <property type="project" value="TreeGrafter"/>
</dbReference>
<dbReference type="EC" id="2.5.1.3" evidence="13"/>
<dbReference type="FunFam" id="3.20.20.70:FF:000064">
    <property type="entry name" value="Thiamine-phosphate synthase"/>
    <property type="match status" value="1"/>
</dbReference>
<dbReference type="NCBIfam" id="TIGR00097">
    <property type="entry name" value="HMP-P_kinase"/>
    <property type="match status" value="1"/>
</dbReference>
<evidence type="ECO:0000256" key="2">
    <source>
        <dbReference type="ARBA" id="ARBA00022679"/>
    </source>
</evidence>
<dbReference type="NCBIfam" id="TIGR00693">
    <property type="entry name" value="thiE"/>
    <property type="match status" value="1"/>
</dbReference>
<accession>A0A432W3K4</accession>
<dbReference type="CDD" id="cd00564">
    <property type="entry name" value="TMP_TenI"/>
    <property type="match status" value="1"/>
</dbReference>
<protein>
    <recommendedName>
        <fullName evidence="13">Thiamine-phosphate synthase</fullName>
        <shortName evidence="13">TP synthase</shortName>
        <shortName evidence="13">TPS</shortName>
        <ecNumber evidence="13">2.5.1.3</ecNumber>
    </recommendedName>
    <alternativeName>
        <fullName evidence="13">Thiamine-phosphate pyrophosphorylase</fullName>
        <shortName evidence="13">TMP pyrophosphorylase</shortName>
        <shortName evidence="13">TMP-PPase</shortName>
    </alternativeName>
</protein>
<dbReference type="CDD" id="cd01169">
    <property type="entry name" value="HMPP_kinase"/>
    <property type="match status" value="1"/>
</dbReference>
<dbReference type="Gene3D" id="3.20.20.70">
    <property type="entry name" value="Aldolase class I"/>
    <property type="match status" value="1"/>
</dbReference>